<comment type="similarity">
    <text evidence="1">Belongs to the protein-tyrosine phosphatase family. Non-receptor class myotubularin subfamily.</text>
</comment>
<keyword evidence="7" id="KW-1185">Reference proteome</keyword>
<dbReference type="PANTHER" id="PTHR10807">
    <property type="entry name" value="MYOTUBULARIN-RELATED"/>
    <property type="match status" value="1"/>
</dbReference>
<evidence type="ECO:0000259" key="5">
    <source>
        <dbReference type="PROSITE" id="PS51339"/>
    </source>
</evidence>
<evidence type="ECO:0000313" key="7">
    <source>
        <dbReference type="Proteomes" id="UP001162087"/>
    </source>
</evidence>
<dbReference type="Proteomes" id="UP001162087">
    <property type="component" value="Chromosome 10"/>
</dbReference>
<dbReference type="GO" id="GO:0016020">
    <property type="term" value="C:membrane"/>
    <property type="evidence" value="ECO:0007669"/>
    <property type="project" value="TreeGrafter"/>
</dbReference>
<dbReference type="PROSITE" id="PS00383">
    <property type="entry name" value="TYR_PHOSPHATASE_1"/>
    <property type="match status" value="1"/>
</dbReference>
<dbReference type="AlphaFoldDB" id="A0AA35J023"/>
<dbReference type="CDD" id="cd17666">
    <property type="entry name" value="PTP-MTM-like_fungal"/>
    <property type="match status" value="1"/>
</dbReference>
<dbReference type="InterPro" id="IPR048994">
    <property type="entry name" value="PH-GRAM_MTMR6-9"/>
</dbReference>
<feature type="region of interest" description="Disordered" evidence="4">
    <location>
        <begin position="650"/>
        <end position="674"/>
    </location>
</feature>
<dbReference type="GeneID" id="80925136"/>
<feature type="compositionally biased region" description="Acidic residues" evidence="4">
    <location>
        <begin position="481"/>
        <end position="490"/>
    </location>
</feature>
<dbReference type="SUPFAM" id="SSF52799">
    <property type="entry name" value="(Phosphotyrosine protein) phosphatases II"/>
    <property type="match status" value="1"/>
</dbReference>
<accession>A0AA35J023</accession>
<evidence type="ECO:0000313" key="6">
    <source>
        <dbReference type="EMBL" id="CAI4044000.1"/>
    </source>
</evidence>
<feature type="active site" description="Phosphocysteine intermediate" evidence="2">
    <location>
        <position position="397"/>
    </location>
</feature>
<dbReference type="Pfam" id="PF06602">
    <property type="entry name" value="Myotub-related"/>
    <property type="match status" value="1"/>
</dbReference>
<feature type="region of interest" description="Disordered" evidence="4">
    <location>
        <begin position="464"/>
        <end position="490"/>
    </location>
</feature>
<dbReference type="InterPro" id="IPR030564">
    <property type="entry name" value="Myotubularin"/>
</dbReference>
<dbReference type="Pfam" id="PF21098">
    <property type="entry name" value="PH-GRAM_MTMR6-like"/>
    <property type="match status" value="1"/>
</dbReference>
<dbReference type="InterPro" id="IPR016130">
    <property type="entry name" value="Tyr_Pase_AS"/>
</dbReference>
<evidence type="ECO:0000256" key="4">
    <source>
        <dbReference type="SAM" id="MobiDB-lite"/>
    </source>
</evidence>
<feature type="domain" description="Myotubularin phosphatase" evidence="5">
    <location>
        <begin position="155"/>
        <end position="638"/>
    </location>
</feature>
<name>A0AA35J023_SACK1</name>
<dbReference type="InterPro" id="IPR011993">
    <property type="entry name" value="PH-like_dom_sf"/>
</dbReference>
<dbReference type="SUPFAM" id="SSF50729">
    <property type="entry name" value="PH domain-like"/>
    <property type="match status" value="1"/>
</dbReference>
<dbReference type="PANTHER" id="PTHR10807:SF128">
    <property type="entry name" value="PHOSPHATIDYLINOSITOL-3,5-BISPHOSPHATE 3-PHOSPHATASE"/>
    <property type="match status" value="1"/>
</dbReference>
<dbReference type="EMBL" id="OX365905">
    <property type="protein sequence ID" value="CAI4044000.1"/>
    <property type="molecule type" value="Genomic_DNA"/>
</dbReference>
<dbReference type="RefSeq" id="XP_056083204.1">
    <property type="nucleotide sequence ID" value="XM_056229156.1"/>
</dbReference>
<proteinExistence type="inferred from homology"/>
<feature type="compositionally biased region" description="Polar residues" evidence="4">
    <location>
        <begin position="660"/>
        <end position="672"/>
    </location>
</feature>
<dbReference type="GO" id="GO:0004438">
    <property type="term" value="F:phosphatidylinositol-3-phosphate phosphatase activity"/>
    <property type="evidence" value="ECO:0007669"/>
    <property type="project" value="TreeGrafter"/>
</dbReference>
<dbReference type="GO" id="GO:0005737">
    <property type="term" value="C:cytoplasm"/>
    <property type="evidence" value="ECO:0007669"/>
    <property type="project" value="TreeGrafter"/>
</dbReference>
<dbReference type="InterPro" id="IPR010569">
    <property type="entry name" value="Myotubularin-like_Pase_dom"/>
</dbReference>
<protein>
    <recommendedName>
        <fullName evidence="5">Myotubularin phosphatase domain-containing protein</fullName>
    </recommendedName>
</protein>
<dbReference type="InterPro" id="IPR029021">
    <property type="entry name" value="Prot-tyrosine_phosphatase-like"/>
</dbReference>
<feature type="binding site" evidence="3">
    <location>
        <begin position="397"/>
        <end position="403"/>
    </location>
    <ligand>
        <name>substrate</name>
    </ligand>
</feature>
<evidence type="ECO:0000256" key="2">
    <source>
        <dbReference type="PIRSR" id="PIRSR630564-1"/>
    </source>
</evidence>
<dbReference type="GO" id="GO:0046856">
    <property type="term" value="P:phosphatidylinositol dephosphorylation"/>
    <property type="evidence" value="ECO:0007669"/>
    <property type="project" value="TreeGrafter"/>
</dbReference>
<dbReference type="Gene3D" id="2.30.29.30">
    <property type="entry name" value="Pleckstrin-homology domain (PH domain)/Phosphotyrosine-binding domain (PTB)"/>
    <property type="match status" value="1"/>
</dbReference>
<organism evidence="6 7">
    <name type="scientific">Saccharomyces kudriavzevii (strain ATCC MYA-4449 / AS 2.2408 / CBS 8840 / NBRC 1802 / NCYC 2889)</name>
    <name type="common">Yeast</name>
    <dbReference type="NCBI Taxonomy" id="226230"/>
    <lineage>
        <taxon>Eukaryota</taxon>
        <taxon>Fungi</taxon>
        <taxon>Dikarya</taxon>
        <taxon>Ascomycota</taxon>
        <taxon>Saccharomycotina</taxon>
        <taxon>Saccharomycetes</taxon>
        <taxon>Saccharomycetales</taxon>
        <taxon>Saccharomycetaceae</taxon>
        <taxon>Saccharomyces</taxon>
    </lineage>
</organism>
<evidence type="ECO:0000256" key="1">
    <source>
        <dbReference type="ARBA" id="ARBA00007471"/>
    </source>
</evidence>
<dbReference type="PROSITE" id="PS51339">
    <property type="entry name" value="PPASE_MYOTUBULARIN"/>
    <property type="match status" value="1"/>
</dbReference>
<reference evidence="6" key="1">
    <citation type="submission" date="2022-10" db="EMBL/GenBank/DDBJ databases">
        <authorList>
            <person name="Byrne P K."/>
        </authorList>
    </citation>
    <scope>NUCLEOTIDE SEQUENCE</scope>
    <source>
        <strain evidence="6">IFO1802</strain>
    </source>
</reference>
<gene>
    <name evidence="6" type="primary">SKDI10G3100</name>
    <name evidence="6" type="ORF">SKDI_10G3100</name>
</gene>
<sequence>MEYIKIAKVSNVVLHRRGTATQGTLHLTTHHLIFESPQLSTEFWFPYPLIYGVHKNPGSTLLSKLTSTNQIQLEGTDSQNYKLYQGKDLWSFVNIKIIGKDYVVFSLDFGSDLHSQARKVYDSILNLTVVNNITQLYAFIYISNNLEKKLPLPSSWEIYDPISEFRRQGLDDCDESCPWRLSTVNEHYDFCPTYPSKLFVPRSTSDILLKHASKFRSQKRIPVLTYHHKATDCNILRSSQPLPGLINQRSIQDEKLVLESFSSFCNKDIKRNKHMIVDARPRTNALAQMALGGGTENMDNYNFFLANDNLGVDKSIKLPTVTRLFLGIDNIHIVSNTAAYMTEIICQAGDLNLPLEQNLIKSQKFSNWLKLNTLILKSVDMLLKSIIFNHSNVLVHCSDGWDRTSQVVSLLEICLDPFYRTFEGFMILVEKDWCSFGHRFLERSGHLNSDIRFHDNTMHSLFNDSDTNGDNLDVDGNNQDDYGEDDDNDEEDTNLINLSRISKKFNENFRLNKKSLKFVSPVFQQFLDCVYQLLTQDPDSFEFNERFLRRLVYHLYSCQYGTFLSNNEREKFQQNLPNKTGSVWDYFRSRRKQFINPTFECRKTSSEKKDDDHGAEEEEKVEWISPDLKKIHWWWQLYGKKDAEMNDELRHKRDPPSLPVDNNSKGHCNSDSGKGLNLSIFGFDMFNRK</sequence>
<feature type="binding site" evidence="3">
    <location>
        <begin position="330"/>
        <end position="331"/>
    </location>
    <ligand>
        <name>substrate</name>
    </ligand>
</feature>
<evidence type="ECO:0000256" key="3">
    <source>
        <dbReference type="PIRSR" id="PIRSR630564-2"/>
    </source>
</evidence>